<protein>
    <submittedName>
        <fullName evidence="3">NADP transhydrogenase subunit alpha</fullName>
    </submittedName>
</protein>
<evidence type="ECO:0000259" key="1">
    <source>
        <dbReference type="Pfam" id="PF01593"/>
    </source>
</evidence>
<evidence type="ECO:0000313" key="2">
    <source>
        <dbReference type="EMBL" id="PJZ70790.1"/>
    </source>
</evidence>
<dbReference type="InterPro" id="IPR036188">
    <property type="entry name" value="FAD/NAD-bd_sf"/>
</dbReference>
<dbReference type="Proteomes" id="UP000231962">
    <property type="component" value="Unassembled WGS sequence"/>
</dbReference>
<sequence>MKKTTNTAKRLVSKSSKKEIASAIKHNHKARGHRQRIAIVGGGIAGMGCAHFLKDEYEIQVFEKSNYVGGHTNTVYVEENGKKIPIDTGFIVFNHETYPNLKKLFEDLGVSTKKTSMSFSVQHVPEGLEYCGSGLDGLFAQRRNLLNPKFLRLLWNINRFNKEAPSILQDPTFESYSLERYIRAANYHPDLLQYYLIPMSSAVWSTPQDLMLQFPAYSLVRFFLNHGFLGLNTQHQWYTVVNGSIEYVKLLTASLRSHFHTNTEVTSVEKLGPSKVKLFYKQGKPEVFDKVVLAGHADQSLKILKNADSRQRRLLSQFKYQRNKATLHTDASVMPKTKNTWSSWNYRMDRIDGVIRPHIIYWMNCLQQVSKKQDYFVSIDDPGLIDPKKILKEIDYTHPLFHVGSLQAQHSLPELNANGPIYFCGSYFRYGFHEDALWSARILSEAILQRSVWK</sequence>
<dbReference type="Proteomes" id="UP000231990">
    <property type="component" value="Unassembled WGS sequence"/>
</dbReference>
<dbReference type="EMBL" id="NPDY01000002">
    <property type="protein sequence ID" value="PJZ70790.1"/>
    <property type="molecule type" value="Genomic_DNA"/>
</dbReference>
<name>A0A2M9ZPK0_9LEPT</name>
<dbReference type="SUPFAM" id="SSF51905">
    <property type="entry name" value="FAD/NAD(P)-binding domain"/>
    <property type="match status" value="1"/>
</dbReference>
<dbReference type="GO" id="GO:0016491">
    <property type="term" value="F:oxidoreductase activity"/>
    <property type="evidence" value="ECO:0007669"/>
    <property type="project" value="InterPro"/>
</dbReference>
<dbReference type="InterPro" id="IPR002937">
    <property type="entry name" value="Amino_oxidase"/>
</dbReference>
<dbReference type="Gene3D" id="3.90.660.10">
    <property type="match status" value="1"/>
</dbReference>
<evidence type="ECO:0000313" key="4">
    <source>
        <dbReference type="Proteomes" id="UP000231962"/>
    </source>
</evidence>
<proteinExistence type="predicted"/>
<accession>A0A2M9ZPK0</accession>
<evidence type="ECO:0000313" key="5">
    <source>
        <dbReference type="Proteomes" id="UP000231990"/>
    </source>
</evidence>
<dbReference type="EMBL" id="NPDZ01000003">
    <property type="protein sequence ID" value="PJZ73998.1"/>
    <property type="molecule type" value="Genomic_DNA"/>
</dbReference>
<dbReference type="AlphaFoldDB" id="A0A2M9ZPK0"/>
<dbReference type="Gene3D" id="3.50.50.60">
    <property type="entry name" value="FAD/NAD(P)-binding domain"/>
    <property type="match status" value="2"/>
</dbReference>
<dbReference type="InterPro" id="IPR050464">
    <property type="entry name" value="Zeta_carotene_desat/Oxidored"/>
</dbReference>
<feature type="domain" description="Amine oxidase" evidence="1">
    <location>
        <begin position="44"/>
        <end position="307"/>
    </location>
</feature>
<organism evidence="3 5">
    <name type="scientific">Leptospira perolatii</name>
    <dbReference type="NCBI Taxonomy" id="2023191"/>
    <lineage>
        <taxon>Bacteria</taxon>
        <taxon>Pseudomonadati</taxon>
        <taxon>Spirochaetota</taxon>
        <taxon>Spirochaetia</taxon>
        <taxon>Leptospirales</taxon>
        <taxon>Leptospiraceae</taxon>
        <taxon>Leptospira</taxon>
    </lineage>
</organism>
<dbReference type="Pfam" id="PF01593">
    <property type="entry name" value="Amino_oxidase"/>
    <property type="match status" value="1"/>
</dbReference>
<comment type="caution">
    <text evidence="3">The sequence shown here is derived from an EMBL/GenBank/DDBJ whole genome shotgun (WGS) entry which is preliminary data.</text>
</comment>
<reference evidence="4 5" key="1">
    <citation type="submission" date="2017-07" db="EMBL/GenBank/DDBJ databases">
        <title>Leptospira spp. isolated from tropical soils.</title>
        <authorList>
            <person name="Thibeaux R."/>
            <person name="Iraola G."/>
            <person name="Ferres I."/>
            <person name="Bierque E."/>
            <person name="Girault D."/>
            <person name="Soupe-Gilbert M.-E."/>
            <person name="Picardeau M."/>
            <person name="Goarant C."/>
        </authorList>
    </citation>
    <scope>NUCLEOTIDE SEQUENCE [LARGE SCALE GENOMIC DNA]</scope>
    <source>
        <strain evidence="3 5">FH1-B-B1</strain>
        <strain evidence="2 4">FH1-B-C1</strain>
    </source>
</reference>
<dbReference type="OrthoDB" id="9814556at2"/>
<gene>
    <name evidence="2" type="ORF">CH360_04575</name>
    <name evidence="3" type="ORF">CH373_07715</name>
</gene>
<dbReference type="PANTHER" id="PTHR42923:SF17">
    <property type="entry name" value="AMINE OXIDASE DOMAIN-CONTAINING PROTEIN"/>
    <property type="match status" value="1"/>
</dbReference>
<keyword evidence="4" id="KW-1185">Reference proteome</keyword>
<evidence type="ECO:0000313" key="3">
    <source>
        <dbReference type="EMBL" id="PJZ73998.1"/>
    </source>
</evidence>
<dbReference type="PANTHER" id="PTHR42923">
    <property type="entry name" value="PROTOPORPHYRINOGEN OXIDASE"/>
    <property type="match status" value="1"/>
</dbReference>